<name>A0ACB7CG42_9ASCO</name>
<accession>A0ACB7CG42</accession>
<protein>
    <submittedName>
        <fullName evidence="1">Uncharacterized protein</fullName>
    </submittedName>
</protein>
<gene>
    <name evidence="1" type="ORF">PORY_000819</name>
</gene>
<organism evidence="1 2">
    <name type="scientific">Pneumocystis oryctolagi</name>
    <dbReference type="NCBI Taxonomy" id="42067"/>
    <lineage>
        <taxon>Eukaryota</taxon>
        <taxon>Fungi</taxon>
        <taxon>Dikarya</taxon>
        <taxon>Ascomycota</taxon>
        <taxon>Taphrinomycotina</taxon>
        <taxon>Pneumocystomycetes</taxon>
        <taxon>Pneumocystaceae</taxon>
        <taxon>Pneumocystis</taxon>
    </lineage>
</organism>
<evidence type="ECO:0000313" key="1">
    <source>
        <dbReference type="EMBL" id="KAG4305909.1"/>
    </source>
</evidence>
<proteinExistence type="predicted"/>
<reference evidence="1 2" key="1">
    <citation type="journal article" date="2021" name="Commun. Biol.">
        <title>Genomic insights into the host specific adaptation of the Pneumocystis genus.</title>
        <authorList>
            <person name="Cisse O.H."/>
            <person name="Ma L."/>
            <person name="Dekker J.P."/>
            <person name="Khil P.P."/>
            <person name="Youn J.-H."/>
            <person name="Brenchley J.M."/>
            <person name="Blair R."/>
            <person name="Pahar B."/>
            <person name="Chabe M."/>
            <person name="Van Rompay K.K.A."/>
            <person name="Keesler R."/>
            <person name="Sukura A."/>
            <person name="Hirsch V."/>
            <person name="Kutty G."/>
            <person name="Liu Y."/>
            <person name="Peng L."/>
            <person name="Chen J."/>
            <person name="Song J."/>
            <person name="Weissenbacher-Lang C."/>
            <person name="Xu J."/>
            <person name="Upham N.S."/>
            <person name="Stajich J.E."/>
            <person name="Cuomo C.A."/>
            <person name="Cushion M.T."/>
            <person name="Kovacs J.A."/>
        </authorList>
    </citation>
    <scope>NUCLEOTIDE SEQUENCE [LARGE SCALE GENOMIC DNA]</scope>
    <source>
        <strain evidence="1 2">RABM</strain>
    </source>
</reference>
<comment type="caution">
    <text evidence="1">The sequence shown here is derived from an EMBL/GenBank/DDBJ whole genome shotgun (WGS) entry which is preliminary data.</text>
</comment>
<sequence>MDFLFKGYNFFPQPKQQIAEETIIKLCDRLEHATLLEDRRAAVLGLKGFSREYPEAVVVGSLKGLIQSLLRDKHDSDILRITLETIVILFSNHNSDDSNDTSLWLADEFVLKNENFEVLLDILKETDFYIRLYSIQIMLFIVKYRLTQVQESMFLSSIGVSRIISLLDDKRDAIRNGTVSFLCAYFYLIFFVIEAILLLISIFNDNVELQKKAVFESVFDRVLTVMHFEGGLLSGSLVVFDCLVVLQNLVRYNSSNQNWFREMGLFGKVKDFLSDLLDTKGDEIHWKKQKLTNIISILEFIRLFVPKETLGNTLNQSAIFKEGVFSEVIKLSFLSYMPSMIRAEAIKTCGYLIKGNLDNQKFFLESFLSLNDIPSSVDSEYIVVQHLFSIALSSSESSFFLRLSSCYCFQSYISSDPSKRIDILIYVIDMFKKNDSFDSFSCNPLAFILMFNEVQKPGPCEIWFSCIILMHIIEENLEAKRLIREIVIGDLSLGEEPVSCIQIISANLISSLGYPSEYRASVAYLMLLIFWLFEDNQSISEFFSEGSVVQYLFSVLQNSKIGIVLQGLVATLLAIAYHFTDELSPMPRESLKLFIDRIGRDSFVNRIIQFKEHLQLKDCISLSDKGNMDDIYIDETFIDFFKDNYGIIRKAVDRGPHLSLQIRKINVECEELFKKNVFLVESLEKKKCELQILQKEKDEYIQEQHIKVKNIMGDLEIEKQSAENMKKEFIQKNTDLDFSLKKSQNELEKLSLRNEELFLSLKSAEEQLVNVIELKKKDTEKFNITLNEFKKDAEHYHEIFSEVLDLRSLRDSLQSQLSQEKASMESCRNSLLQLKNQESKLMNEILELKNQKNELEKRIKDVDESWLLVVEELEKKRKRDKCRLKELGDTVSETDDEND</sequence>
<dbReference type="EMBL" id="JABTEG010000002">
    <property type="protein sequence ID" value="KAG4305909.1"/>
    <property type="molecule type" value="Genomic_DNA"/>
</dbReference>
<keyword evidence="2" id="KW-1185">Reference proteome</keyword>
<dbReference type="Proteomes" id="UP000768646">
    <property type="component" value="Unassembled WGS sequence"/>
</dbReference>
<evidence type="ECO:0000313" key="2">
    <source>
        <dbReference type="Proteomes" id="UP000768646"/>
    </source>
</evidence>